<evidence type="ECO:0000313" key="2">
    <source>
        <dbReference type="EMBL" id="KAL0149535.1"/>
    </source>
</evidence>
<reference evidence="2 3" key="1">
    <citation type="submission" date="2024-05" db="EMBL/GenBank/DDBJ databases">
        <title>Genome sequencing and assembly of Indian major carp, Cirrhinus mrigala (Hamilton, 1822).</title>
        <authorList>
            <person name="Mohindra V."/>
            <person name="Chowdhury L.M."/>
            <person name="Lal K."/>
            <person name="Jena J.K."/>
        </authorList>
    </citation>
    <scope>NUCLEOTIDE SEQUENCE [LARGE SCALE GENOMIC DNA]</scope>
    <source>
        <strain evidence="2">CM1030</strain>
        <tissue evidence="2">Blood</tissue>
    </source>
</reference>
<feature type="non-terminal residue" evidence="2">
    <location>
        <position position="175"/>
    </location>
</feature>
<sequence length="175" mass="19520">MIGTQLYGTDFVGPVKIKMFLTNFAFRLLTGAPGSTNYAIVPFRTLQNQLKLCETFKAFAPRNSDFQRTSSSSRSLELTELRETPNSGSSLKHLDGVNNVRRSQRGKHFASAHLNSESIIRVTKQPTEASSNLSNCPVTTEGFKKDVIQRTRQPIRSGMIPSAKTSPQRKKTRTQ</sequence>
<accession>A0ABD0MKQ5</accession>
<keyword evidence="3" id="KW-1185">Reference proteome</keyword>
<dbReference type="Proteomes" id="UP001529510">
    <property type="component" value="Unassembled WGS sequence"/>
</dbReference>
<gene>
    <name evidence="2" type="ORF">M9458_055062</name>
</gene>
<organism evidence="2 3">
    <name type="scientific">Cirrhinus mrigala</name>
    <name type="common">Mrigala</name>
    <dbReference type="NCBI Taxonomy" id="683832"/>
    <lineage>
        <taxon>Eukaryota</taxon>
        <taxon>Metazoa</taxon>
        <taxon>Chordata</taxon>
        <taxon>Craniata</taxon>
        <taxon>Vertebrata</taxon>
        <taxon>Euteleostomi</taxon>
        <taxon>Actinopterygii</taxon>
        <taxon>Neopterygii</taxon>
        <taxon>Teleostei</taxon>
        <taxon>Ostariophysi</taxon>
        <taxon>Cypriniformes</taxon>
        <taxon>Cyprinidae</taxon>
        <taxon>Labeoninae</taxon>
        <taxon>Labeonini</taxon>
        <taxon>Cirrhinus</taxon>
    </lineage>
</organism>
<dbReference type="EMBL" id="JAMKFB020000399">
    <property type="protein sequence ID" value="KAL0149535.1"/>
    <property type="molecule type" value="Genomic_DNA"/>
</dbReference>
<evidence type="ECO:0000313" key="3">
    <source>
        <dbReference type="Proteomes" id="UP001529510"/>
    </source>
</evidence>
<evidence type="ECO:0000256" key="1">
    <source>
        <dbReference type="SAM" id="MobiDB-lite"/>
    </source>
</evidence>
<protein>
    <submittedName>
        <fullName evidence="2">Uncharacterized protein</fullName>
    </submittedName>
</protein>
<proteinExistence type="predicted"/>
<dbReference type="AlphaFoldDB" id="A0ABD0MKQ5"/>
<feature type="region of interest" description="Disordered" evidence="1">
    <location>
        <begin position="64"/>
        <end position="94"/>
    </location>
</feature>
<comment type="caution">
    <text evidence="2">The sequence shown here is derived from an EMBL/GenBank/DDBJ whole genome shotgun (WGS) entry which is preliminary data.</text>
</comment>
<name>A0ABD0MKQ5_CIRMR</name>
<feature type="region of interest" description="Disordered" evidence="1">
    <location>
        <begin position="151"/>
        <end position="175"/>
    </location>
</feature>